<keyword evidence="1" id="KW-0472">Membrane</keyword>
<dbReference type="InterPro" id="IPR009589">
    <property type="entry name" value="PH_YyaB-like"/>
</dbReference>
<name>A0ABW3NNU4_9BACI</name>
<accession>A0ABW3NNU4</accession>
<gene>
    <name evidence="3" type="ORF">ACFQ19_19595</name>
</gene>
<feature type="transmembrane region" description="Helical" evidence="1">
    <location>
        <begin position="37"/>
        <end position="54"/>
    </location>
</feature>
<dbReference type="Pfam" id="PF06713">
    <property type="entry name" value="bPH_4"/>
    <property type="match status" value="1"/>
</dbReference>
<keyword evidence="1" id="KW-0812">Transmembrane</keyword>
<evidence type="ECO:0000256" key="1">
    <source>
        <dbReference type="SAM" id="Phobius"/>
    </source>
</evidence>
<feature type="domain" description="Uncharacterized protein YyaB-like PH" evidence="2">
    <location>
        <begin position="56"/>
        <end position="130"/>
    </location>
</feature>
<proteinExistence type="predicted"/>
<comment type="caution">
    <text evidence="3">The sequence shown here is derived from an EMBL/GenBank/DDBJ whole genome shotgun (WGS) entry which is preliminary data.</text>
</comment>
<dbReference type="Proteomes" id="UP001597041">
    <property type="component" value="Unassembled WGS sequence"/>
</dbReference>
<dbReference type="EMBL" id="JBHTKK010000041">
    <property type="protein sequence ID" value="MFD1068201.1"/>
    <property type="molecule type" value="Genomic_DNA"/>
</dbReference>
<keyword evidence="1" id="KW-1133">Transmembrane helix</keyword>
<feature type="transmembrane region" description="Helical" evidence="1">
    <location>
        <begin position="9"/>
        <end position="31"/>
    </location>
</feature>
<protein>
    <submittedName>
        <fullName evidence="3">PH domain-containing protein</fullName>
    </submittedName>
</protein>
<reference evidence="4" key="1">
    <citation type="journal article" date="2019" name="Int. J. Syst. Evol. Microbiol.">
        <title>The Global Catalogue of Microorganisms (GCM) 10K type strain sequencing project: providing services to taxonomists for standard genome sequencing and annotation.</title>
        <authorList>
            <consortium name="The Broad Institute Genomics Platform"/>
            <consortium name="The Broad Institute Genome Sequencing Center for Infectious Disease"/>
            <person name="Wu L."/>
            <person name="Ma J."/>
        </authorList>
    </citation>
    <scope>NUCLEOTIDE SEQUENCE [LARGE SCALE GENOMIC DNA]</scope>
    <source>
        <strain evidence="4">CCUG 56608</strain>
    </source>
</reference>
<evidence type="ECO:0000313" key="4">
    <source>
        <dbReference type="Proteomes" id="UP001597041"/>
    </source>
</evidence>
<keyword evidence="4" id="KW-1185">Reference proteome</keyword>
<evidence type="ECO:0000259" key="2">
    <source>
        <dbReference type="Pfam" id="PF06713"/>
    </source>
</evidence>
<evidence type="ECO:0000313" key="3">
    <source>
        <dbReference type="EMBL" id="MFD1068201.1"/>
    </source>
</evidence>
<dbReference type="RefSeq" id="WP_379594477.1">
    <property type="nucleotide sequence ID" value="NZ_JBHTKK010000041.1"/>
</dbReference>
<sequence>MVFSSKKDWWLGGIIWIAMIPFFYIIIQSIFIEFSMILTIISLVFILFVGDMWFNTKYVIARRILEVRSGFLKKKKVFIDEIHTIRFTKNPIAAPALSLDRIEINYNQYDTIIISPRNSKRFIHEIIKINPKIKVNKTDTQVN</sequence>
<organism evidence="3 4">
    <name type="scientific">Oceanobacillus locisalsi</name>
    <dbReference type="NCBI Taxonomy" id="546107"/>
    <lineage>
        <taxon>Bacteria</taxon>
        <taxon>Bacillati</taxon>
        <taxon>Bacillota</taxon>
        <taxon>Bacilli</taxon>
        <taxon>Bacillales</taxon>
        <taxon>Bacillaceae</taxon>
        <taxon>Oceanobacillus</taxon>
    </lineage>
</organism>